<dbReference type="EMBL" id="CP016379">
    <property type="protein sequence ID" value="AZR74602.1"/>
    <property type="molecule type" value="Genomic_DNA"/>
</dbReference>
<dbReference type="OrthoDB" id="9775135at2"/>
<organism evidence="4 5">
    <name type="scientific">Anoxybacter fermentans</name>
    <dbReference type="NCBI Taxonomy" id="1323375"/>
    <lineage>
        <taxon>Bacteria</taxon>
        <taxon>Bacillati</taxon>
        <taxon>Bacillota</taxon>
        <taxon>Clostridia</taxon>
        <taxon>Halanaerobiales</taxon>
        <taxon>Anoxybacter</taxon>
    </lineage>
</organism>
<protein>
    <recommendedName>
        <fullName evidence="3">ABC transporter domain-containing protein</fullName>
    </recommendedName>
</protein>
<dbReference type="PANTHER" id="PTHR43038">
    <property type="entry name" value="ATP-BINDING CASSETTE, SUB-FAMILY H, MEMBER 1"/>
    <property type="match status" value="1"/>
</dbReference>
<evidence type="ECO:0000259" key="3">
    <source>
        <dbReference type="PROSITE" id="PS50893"/>
    </source>
</evidence>
<name>A0A3Q9HT02_9FIRM</name>
<dbReference type="Proteomes" id="UP000267250">
    <property type="component" value="Chromosome"/>
</dbReference>
<evidence type="ECO:0000256" key="2">
    <source>
        <dbReference type="ARBA" id="ARBA00022840"/>
    </source>
</evidence>
<evidence type="ECO:0000313" key="4">
    <source>
        <dbReference type="EMBL" id="AZR74602.1"/>
    </source>
</evidence>
<dbReference type="InterPro" id="IPR003593">
    <property type="entry name" value="AAA+_ATPase"/>
</dbReference>
<proteinExistence type="predicted"/>
<gene>
    <name evidence="4" type="ORF">BBF96_15200</name>
</gene>
<feature type="domain" description="ABC transporter" evidence="3">
    <location>
        <begin position="5"/>
        <end position="232"/>
    </location>
</feature>
<reference evidence="4 5" key="1">
    <citation type="submission" date="2016-07" db="EMBL/GenBank/DDBJ databases">
        <title>Genome and transcriptome analysis of iron-reducing fermentative bacteria Anoxybacter fermentans.</title>
        <authorList>
            <person name="Zeng X."/>
            <person name="Shao Z."/>
        </authorList>
    </citation>
    <scope>NUCLEOTIDE SEQUENCE [LARGE SCALE GENOMIC DNA]</scope>
    <source>
        <strain evidence="4 5">DY22613</strain>
    </source>
</reference>
<keyword evidence="1" id="KW-0547">Nucleotide-binding</keyword>
<dbReference type="InterPro" id="IPR027417">
    <property type="entry name" value="P-loop_NTPase"/>
</dbReference>
<dbReference type="InterPro" id="IPR017871">
    <property type="entry name" value="ABC_transporter-like_CS"/>
</dbReference>
<dbReference type="AlphaFoldDB" id="A0A3Q9HT02"/>
<dbReference type="PANTHER" id="PTHR43038:SF3">
    <property type="entry name" value="ABC TRANSPORTER G FAMILY MEMBER 20 ISOFORM X1"/>
    <property type="match status" value="1"/>
</dbReference>
<dbReference type="PROSITE" id="PS50893">
    <property type="entry name" value="ABC_TRANSPORTER_2"/>
    <property type="match status" value="1"/>
</dbReference>
<dbReference type="RefSeq" id="WP_127017964.1">
    <property type="nucleotide sequence ID" value="NZ_CP016379.1"/>
</dbReference>
<accession>A0A3Q9HT02</accession>
<keyword evidence="5" id="KW-1185">Reference proteome</keyword>
<dbReference type="GO" id="GO:0016887">
    <property type="term" value="F:ATP hydrolysis activity"/>
    <property type="evidence" value="ECO:0007669"/>
    <property type="project" value="InterPro"/>
</dbReference>
<evidence type="ECO:0000313" key="5">
    <source>
        <dbReference type="Proteomes" id="UP000267250"/>
    </source>
</evidence>
<dbReference type="InterPro" id="IPR003439">
    <property type="entry name" value="ABC_transporter-like_ATP-bd"/>
</dbReference>
<dbReference type="Pfam" id="PF00005">
    <property type="entry name" value="ABC_tran"/>
    <property type="match status" value="1"/>
</dbReference>
<dbReference type="SMART" id="SM00382">
    <property type="entry name" value="AAA"/>
    <property type="match status" value="1"/>
</dbReference>
<dbReference type="GO" id="GO:0005524">
    <property type="term" value="F:ATP binding"/>
    <property type="evidence" value="ECO:0007669"/>
    <property type="project" value="UniProtKB-KW"/>
</dbReference>
<dbReference type="CDD" id="cd03230">
    <property type="entry name" value="ABC_DR_subfamily_A"/>
    <property type="match status" value="1"/>
</dbReference>
<dbReference type="KEGG" id="aft:BBF96_15200"/>
<dbReference type="Gene3D" id="3.40.50.300">
    <property type="entry name" value="P-loop containing nucleotide triphosphate hydrolases"/>
    <property type="match status" value="1"/>
</dbReference>
<keyword evidence="2" id="KW-0067">ATP-binding</keyword>
<dbReference type="PROSITE" id="PS00211">
    <property type="entry name" value="ABC_TRANSPORTER_1"/>
    <property type="match status" value="1"/>
</dbReference>
<sequence>MSNIIEVHNLNHNYGDVQALCNVNLTIKKGEIFGLLGPNGAGKSTLIKSLVGALKPTSGKIKVNGYQLPDQRKIVQRFIGYMPQNPALYEDISVEENIRFFARAHFITNPEEKVAQVIKFTALQKKKDKPVRTLSGGMKQRVSLACALVHQPEILFLDEPTAGIDPQLRQTFWQYFHELSAKGVTIFITTHLMDEAEDCHRLGIMNKGQILKVDSVKKIMALGQEFISIKKNGEWKEITPNAGLAEALYPYGLSTDIEEIRIQHENLQQIILKLCKEGDSK</sequence>
<evidence type="ECO:0000256" key="1">
    <source>
        <dbReference type="ARBA" id="ARBA00022741"/>
    </source>
</evidence>
<dbReference type="SUPFAM" id="SSF52540">
    <property type="entry name" value="P-loop containing nucleoside triphosphate hydrolases"/>
    <property type="match status" value="1"/>
</dbReference>